<protein>
    <submittedName>
        <fullName evidence="9">Uncharacterized protein</fullName>
    </submittedName>
</protein>
<feature type="transmembrane region" description="Helical" evidence="8">
    <location>
        <begin position="396"/>
        <end position="418"/>
    </location>
</feature>
<feature type="compositionally biased region" description="Basic residues" evidence="7">
    <location>
        <begin position="283"/>
        <end position="298"/>
    </location>
</feature>
<feature type="transmembrane region" description="Helical" evidence="8">
    <location>
        <begin position="155"/>
        <end position="177"/>
    </location>
</feature>
<gene>
    <name evidence="9" type="ORF">NAV_LOCUS4194</name>
</gene>
<accession>A0A498SC32</accession>
<feature type="transmembrane region" description="Helical" evidence="8">
    <location>
        <begin position="463"/>
        <end position="479"/>
    </location>
</feature>
<feature type="region of interest" description="Disordered" evidence="7">
    <location>
        <begin position="212"/>
        <end position="235"/>
    </location>
</feature>
<feature type="transmembrane region" description="Helical" evidence="8">
    <location>
        <begin position="6"/>
        <end position="23"/>
    </location>
</feature>
<feature type="transmembrane region" description="Helical" evidence="8">
    <location>
        <begin position="35"/>
        <end position="53"/>
    </location>
</feature>
<feature type="compositionally biased region" description="Basic and acidic residues" evidence="7">
    <location>
        <begin position="94"/>
        <end position="124"/>
    </location>
</feature>
<dbReference type="PANTHER" id="PTHR16950:SF25">
    <property type="entry name" value="ZINC TRANSPORTER SLC39A7"/>
    <property type="match status" value="1"/>
</dbReference>
<dbReference type="PANTHER" id="PTHR16950">
    <property type="entry name" value="ZINC TRANSPORTER SLC39A7 HISTIDINE-RICH MEMBRANE PROTEIN KE4"/>
    <property type="match status" value="1"/>
</dbReference>
<keyword evidence="3 8" id="KW-0812">Transmembrane</keyword>
<keyword evidence="2" id="KW-0813">Transport</keyword>
<comment type="subcellular location">
    <subcellularLocation>
        <location evidence="1">Membrane</location>
        <topology evidence="1">Multi-pass membrane protein</topology>
    </subcellularLocation>
</comment>
<feature type="transmembrane region" description="Helical" evidence="8">
    <location>
        <begin position="189"/>
        <end position="210"/>
    </location>
</feature>
<dbReference type="EMBL" id="UPTC01000599">
    <property type="protein sequence ID" value="VBB29391.1"/>
    <property type="molecule type" value="Genomic_DNA"/>
</dbReference>
<keyword evidence="10" id="KW-1185">Reference proteome</keyword>
<evidence type="ECO:0000256" key="6">
    <source>
        <dbReference type="ARBA" id="ARBA00038485"/>
    </source>
</evidence>
<dbReference type="GO" id="GO:0016020">
    <property type="term" value="C:membrane"/>
    <property type="evidence" value="ECO:0007669"/>
    <property type="project" value="UniProtKB-SubCell"/>
</dbReference>
<comment type="similarity">
    <text evidence="6">Belongs to the ZIP transporter (TC 2.A.5) family. KE4/Catsup subfamily.</text>
</comment>
<feature type="region of interest" description="Disordered" evidence="7">
    <location>
        <begin position="272"/>
        <end position="309"/>
    </location>
</feature>
<keyword evidence="5 8" id="KW-0472">Membrane</keyword>
<evidence type="ECO:0000256" key="8">
    <source>
        <dbReference type="SAM" id="Phobius"/>
    </source>
</evidence>
<sequence>MLMDLHLALCISIIVLYVVSLKVKQGLRSNREVLLTMHIVIVVLLILMQTSVLHSNHHGHSHDIEAPHFKYSREANEKHGDHGHSHHHDHHHGHSEDHSHTFDQHHFHEKEHHHSHLSEEDSHHNRQHIKSSQKNFKPYDPNGILSFMNDFQTRLWVYSIGSTLLISFMPFVLLSLIPLQENTAENEPMLKVLLSFGSGGLLGDAFLHLIPHSQPSHHDGHEHSHSHSHGGSHGPHDMTVGSYVLAGILTFLTIEKIVRILRNEKMLHCHSHNNGLLSSNDKKIRRRSKGAKTNKKKKSDVSSAEESLHSCSDEERKHLIAKTNDETRFKVAAYLNMAADFSHNFTDGLAIGASFLAGATVGIVTTITVLVHEIPHEIGDFAILVQSGFNKKKAMLVQLLTALGALAGCVLSLCSANVGELSDAASSNWILPFTAGGFIYIATVTVIPELLENTSTWQSTKEVVALLAGIMLMFLIAAYE</sequence>
<feature type="transmembrane region" description="Helical" evidence="8">
    <location>
        <begin position="240"/>
        <end position="258"/>
    </location>
</feature>
<evidence type="ECO:0000313" key="10">
    <source>
        <dbReference type="Proteomes" id="UP000276991"/>
    </source>
</evidence>
<feature type="transmembrane region" description="Helical" evidence="8">
    <location>
        <begin position="430"/>
        <end position="451"/>
    </location>
</feature>
<proteinExistence type="inferred from homology"/>
<keyword evidence="4 8" id="KW-1133">Transmembrane helix</keyword>
<dbReference type="Pfam" id="PF02535">
    <property type="entry name" value="Zip"/>
    <property type="match status" value="1"/>
</dbReference>
<evidence type="ECO:0000256" key="1">
    <source>
        <dbReference type="ARBA" id="ARBA00004141"/>
    </source>
</evidence>
<dbReference type="GO" id="GO:0006882">
    <property type="term" value="P:intracellular zinc ion homeostasis"/>
    <property type="evidence" value="ECO:0007669"/>
    <property type="project" value="TreeGrafter"/>
</dbReference>
<name>A0A498SC32_ACAVI</name>
<evidence type="ECO:0000256" key="3">
    <source>
        <dbReference type="ARBA" id="ARBA00022692"/>
    </source>
</evidence>
<feature type="region of interest" description="Disordered" evidence="7">
    <location>
        <begin position="76"/>
        <end position="137"/>
    </location>
</feature>
<dbReference type="GO" id="GO:0005385">
    <property type="term" value="F:zinc ion transmembrane transporter activity"/>
    <property type="evidence" value="ECO:0007669"/>
    <property type="project" value="TreeGrafter"/>
</dbReference>
<dbReference type="AlphaFoldDB" id="A0A498SC32"/>
<evidence type="ECO:0000256" key="5">
    <source>
        <dbReference type="ARBA" id="ARBA00023136"/>
    </source>
</evidence>
<feature type="compositionally biased region" description="Basic and acidic residues" evidence="7">
    <location>
        <begin position="216"/>
        <end position="225"/>
    </location>
</feature>
<dbReference type="STRING" id="6277.A0A498SC32"/>
<organism evidence="9 10">
    <name type="scientific">Acanthocheilonema viteae</name>
    <name type="common">Filarial nematode worm</name>
    <name type="synonym">Dipetalonema viteae</name>
    <dbReference type="NCBI Taxonomy" id="6277"/>
    <lineage>
        <taxon>Eukaryota</taxon>
        <taxon>Metazoa</taxon>
        <taxon>Ecdysozoa</taxon>
        <taxon>Nematoda</taxon>
        <taxon>Chromadorea</taxon>
        <taxon>Rhabditida</taxon>
        <taxon>Spirurina</taxon>
        <taxon>Spiruromorpha</taxon>
        <taxon>Filarioidea</taxon>
        <taxon>Onchocercidae</taxon>
        <taxon>Acanthocheilonema</taxon>
    </lineage>
</organism>
<reference evidence="9 10" key="1">
    <citation type="submission" date="2018-08" db="EMBL/GenBank/DDBJ databases">
        <authorList>
            <person name="Laetsch R D."/>
            <person name="Stevens L."/>
            <person name="Kumar S."/>
            <person name="Blaxter L. M."/>
        </authorList>
    </citation>
    <scope>NUCLEOTIDE SEQUENCE [LARGE SCALE GENOMIC DNA]</scope>
</reference>
<dbReference type="InterPro" id="IPR003689">
    <property type="entry name" value="ZIP"/>
</dbReference>
<dbReference type="Proteomes" id="UP000276991">
    <property type="component" value="Unassembled WGS sequence"/>
</dbReference>
<dbReference type="OrthoDB" id="200954at2759"/>
<evidence type="ECO:0000256" key="7">
    <source>
        <dbReference type="SAM" id="MobiDB-lite"/>
    </source>
</evidence>
<evidence type="ECO:0000256" key="2">
    <source>
        <dbReference type="ARBA" id="ARBA00022448"/>
    </source>
</evidence>
<evidence type="ECO:0000256" key="4">
    <source>
        <dbReference type="ARBA" id="ARBA00022989"/>
    </source>
</evidence>
<feature type="compositionally biased region" description="Basic residues" evidence="7">
    <location>
        <begin position="84"/>
        <end position="93"/>
    </location>
</feature>
<evidence type="ECO:0000313" key="9">
    <source>
        <dbReference type="EMBL" id="VBB29391.1"/>
    </source>
</evidence>